<dbReference type="InterPro" id="IPR001810">
    <property type="entry name" value="F-box_dom"/>
</dbReference>
<name>A0A9P6EM80_9AGAR</name>
<dbReference type="EMBL" id="MU157835">
    <property type="protein sequence ID" value="KAF9531494.1"/>
    <property type="molecule type" value="Genomic_DNA"/>
</dbReference>
<dbReference type="Proteomes" id="UP000807306">
    <property type="component" value="Unassembled WGS sequence"/>
</dbReference>
<evidence type="ECO:0000313" key="3">
    <source>
        <dbReference type="Proteomes" id="UP000807306"/>
    </source>
</evidence>
<dbReference type="PROSITE" id="PS50181">
    <property type="entry name" value="FBOX"/>
    <property type="match status" value="1"/>
</dbReference>
<dbReference type="AlphaFoldDB" id="A0A9P6EM80"/>
<accession>A0A9P6EM80</accession>
<comment type="caution">
    <text evidence="2">The sequence shown here is derived from an EMBL/GenBank/DDBJ whole genome shotgun (WGS) entry which is preliminary data.</text>
</comment>
<keyword evidence="3" id="KW-1185">Reference proteome</keyword>
<gene>
    <name evidence="2" type="ORF">CPB83DRAFT_904593</name>
</gene>
<dbReference type="SUPFAM" id="SSF52047">
    <property type="entry name" value="RNI-like"/>
    <property type="match status" value="1"/>
</dbReference>
<dbReference type="CDD" id="cd09917">
    <property type="entry name" value="F-box_SF"/>
    <property type="match status" value="1"/>
</dbReference>
<evidence type="ECO:0000313" key="2">
    <source>
        <dbReference type="EMBL" id="KAF9531494.1"/>
    </source>
</evidence>
<protein>
    <recommendedName>
        <fullName evidence="1">F-box domain-containing protein</fullName>
    </recommendedName>
</protein>
<dbReference type="OrthoDB" id="2635672at2759"/>
<dbReference type="SUPFAM" id="SSF81383">
    <property type="entry name" value="F-box domain"/>
    <property type="match status" value="1"/>
</dbReference>
<proteinExistence type="predicted"/>
<dbReference type="Gene3D" id="1.20.1280.50">
    <property type="match status" value="1"/>
</dbReference>
<sequence length="584" mass="65402">MAFASLQHLPTELLLEIFRHLDDSSLYELGQTCKDLHYPAFSAFFKQNDIPTPSSSGWYWTSKYPPHTLSIVHSALWMKDMRHVCCSVNGGFNRIFEDTEDLHRLIGRMNFVDSFRVNLSLVDYWSYANRQQGLYRLAWGKRFTSLLDFAIERGCIDLEISGGAALKNIYVHDEPPGLPQVQVGSSQNRVEQDGISSSPISASAILDAQVIQPEISLPPRIQGDGASLKKSRSPLVNMVSRIFRRSRPPANPSSPTPILPVIIPINQIPNAESDIDPPSAPTLRLKSVDIHSPMLLQYTFYPWTINMLAKGSSTITRLSLSCVEIPTETWTHLLSSISLPLLTRIRLKTSLFRASQAASCTPKFNDILQFLERHPTITALELEGVEKPDPPPVIKQSILPRLKTISAHSIWIGCLLDILDTHADAFPDLQSINISTEYALFDDPADYTYSYDLIDAVLEKIAHFPRSITLAVQFSFEQGMEWFDSHVALGKEKSIIGSLRCVSNVVISTRFTVRCGREEVTHLAQWFALFPSLESVKILDCLLDKDGYSLLDDTALLKSMRAGCSTLKRVETSYGSINLDTLTM</sequence>
<dbReference type="InterPro" id="IPR036047">
    <property type="entry name" value="F-box-like_dom_sf"/>
</dbReference>
<evidence type="ECO:0000259" key="1">
    <source>
        <dbReference type="PROSITE" id="PS50181"/>
    </source>
</evidence>
<dbReference type="Pfam" id="PF12937">
    <property type="entry name" value="F-box-like"/>
    <property type="match status" value="1"/>
</dbReference>
<reference evidence="2" key="1">
    <citation type="submission" date="2020-11" db="EMBL/GenBank/DDBJ databases">
        <authorList>
            <consortium name="DOE Joint Genome Institute"/>
            <person name="Ahrendt S."/>
            <person name="Riley R."/>
            <person name="Andreopoulos W."/>
            <person name="Labutti K."/>
            <person name="Pangilinan J."/>
            <person name="Ruiz-Duenas F.J."/>
            <person name="Barrasa J.M."/>
            <person name="Sanchez-Garcia M."/>
            <person name="Camarero S."/>
            <person name="Miyauchi S."/>
            <person name="Serrano A."/>
            <person name="Linde D."/>
            <person name="Babiker R."/>
            <person name="Drula E."/>
            <person name="Ayuso-Fernandez I."/>
            <person name="Pacheco R."/>
            <person name="Padilla G."/>
            <person name="Ferreira P."/>
            <person name="Barriuso J."/>
            <person name="Kellner H."/>
            <person name="Castanera R."/>
            <person name="Alfaro M."/>
            <person name="Ramirez L."/>
            <person name="Pisabarro A.G."/>
            <person name="Kuo A."/>
            <person name="Tritt A."/>
            <person name="Lipzen A."/>
            <person name="He G."/>
            <person name="Yan M."/>
            <person name="Ng V."/>
            <person name="Cullen D."/>
            <person name="Martin F."/>
            <person name="Rosso M.-N."/>
            <person name="Henrissat B."/>
            <person name="Hibbett D."/>
            <person name="Martinez A.T."/>
            <person name="Grigoriev I.V."/>
        </authorList>
    </citation>
    <scope>NUCLEOTIDE SEQUENCE</scope>
    <source>
        <strain evidence="2">CBS 506.95</strain>
    </source>
</reference>
<feature type="domain" description="F-box" evidence="1">
    <location>
        <begin position="3"/>
        <end position="48"/>
    </location>
</feature>
<organism evidence="2 3">
    <name type="scientific">Crepidotus variabilis</name>
    <dbReference type="NCBI Taxonomy" id="179855"/>
    <lineage>
        <taxon>Eukaryota</taxon>
        <taxon>Fungi</taxon>
        <taxon>Dikarya</taxon>
        <taxon>Basidiomycota</taxon>
        <taxon>Agaricomycotina</taxon>
        <taxon>Agaricomycetes</taxon>
        <taxon>Agaricomycetidae</taxon>
        <taxon>Agaricales</taxon>
        <taxon>Agaricineae</taxon>
        <taxon>Crepidotaceae</taxon>
        <taxon>Crepidotus</taxon>
    </lineage>
</organism>